<keyword evidence="2" id="KW-1185">Reference proteome</keyword>
<name>A0ABR1ZC96_9ROSI</name>
<evidence type="ECO:0000313" key="2">
    <source>
        <dbReference type="Proteomes" id="UP001396334"/>
    </source>
</evidence>
<dbReference type="EMBL" id="JBBPBN010001636">
    <property type="protein sequence ID" value="KAK8477848.1"/>
    <property type="molecule type" value="Genomic_DNA"/>
</dbReference>
<dbReference type="Proteomes" id="UP001396334">
    <property type="component" value="Unassembled WGS sequence"/>
</dbReference>
<accession>A0ABR1ZC96</accession>
<comment type="caution">
    <text evidence="1">The sequence shown here is derived from an EMBL/GenBank/DDBJ whole genome shotgun (WGS) entry which is preliminary data.</text>
</comment>
<sequence length="92" mass="9946">MVPVLIDTDVVAVGTTRDSMAIGIAVMAEVWRLPLCQPLDFNNSNNSGINEKLNPYQLPGQGSTDGLSARDSMGRLPVLNFNISNNNNTNEK</sequence>
<reference evidence="1 2" key="1">
    <citation type="journal article" date="2024" name="G3 (Bethesda)">
        <title>Genome assembly of Hibiscus sabdariffa L. provides insights into metabolisms of medicinal natural products.</title>
        <authorList>
            <person name="Kim T."/>
        </authorList>
    </citation>
    <scope>NUCLEOTIDE SEQUENCE [LARGE SCALE GENOMIC DNA]</scope>
    <source>
        <strain evidence="1">TK-2024</strain>
        <tissue evidence="1">Old leaves</tissue>
    </source>
</reference>
<gene>
    <name evidence="1" type="ORF">V6N11_055181</name>
</gene>
<protein>
    <submittedName>
        <fullName evidence="1">Uncharacterized protein</fullName>
    </submittedName>
</protein>
<evidence type="ECO:0000313" key="1">
    <source>
        <dbReference type="EMBL" id="KAK8477848.1"/>
    </source>
</evidence>
<organism evidence="1 2">
    <name type="scientific">Hibiscus sabdariffa</name>
    <name type="common">roselle</name>
    <dbReference type="NCBI Taxonomy" id="183260"/>
    <lineage>
        <taxon>Eukaryota</taxon>
        <taxon>Viridiplantae</taxon>
        <taxon>Streptophyta</taxon>
        <taxon>Embryophyta</taxon>
        <taxon>Tracheophyta</taxon>
        <taxon>Spermatophyta</taxon>
        <taxon>Magnoliopsida</taxon>
        <taxon>eudicotyledons</taxon>
        <taxon>Gunneridae</taxon>
        <taxon>Pentapetalae</taxon>
        <taxon>rosids</taxon>
        <taxon>malvids</taxon>
        <taxon>Malvales</taxon>
        <taxon>Malvaceae</taxon>
        <taxon>Malvoideae</taxon>
        <taxon>Hibiscus</taxon>
    </lineage>
</organism>
<proteinExistence type="predicted"/>